<dbReference type="AlphaFoldDB" id="A0A5C3KAY9"/>
<sequence>MGLRDNREQILTRTLFAFPRSFARAFRVCSAESSAILQFSTLVDSPKKSRSGLEARLSKYRRRRPNSDPQRLSRINSARRAPNRGVGFFIRQKLDSEESCLIIEFIVLNVAFASADGVYLLGAARLAYPVQSPSSRRGQRTSFRARAIRQWANSESPRTPEGCFIQQNQDSEAHQKSELGETLAKNSEQQGQVMAISDTVFTDRLERAAALDILKDESGWSRIGSNSSTNRPRLSGFRLTTYCIVSDAITFA</sequence>
<evidence type="ECO:0000313" key="1">
    <source>
        <dbReference type="EMBL" id="TFK17064.1"/>
    </source>
</evidence>
<dbReference type="EMBL" id="ML210575">
    <property type="protein sequence ID" value="TFK17064.1"/>
    <property type="molecule type" value="Genomic_DNA"/>
</dbReference>
<name>A0A5C3KAY9_COPMA</name>
<reference evidence="1 2" key="1">
    <citation type="journal article" date="2019" name="Nat. Ecol. Evol.">
        <title>Megaphylogeny resolves global patterns of mushroom evolution.</title>
        <authorList>
            <person name="Varga T."/>
            <person name="Krizsan K."/>
            <person name="Foldi C."/>
            <person name="Dima B."/>
            <person name="Sanchez-Garcia M."/>
            <person name="Sanchez-Ramirez S."/>
            <person name="Szollosi G.J."/>
            <person name="Szarkandi J.G."/>
            <person name="Papp V."/>
            <person name="Albert L."/>
            <person name="Andreopoulos W."/>
            <person name="Angelini C."/>
            <person name="Antonin V."/>
            <person name="Barry K.W."/>
            <person name="Bougher N.L."/>
            <person name="Buchanan P."/>
            <person name="Buyck B."/>
            <person name="Bense V."/>
            <person name="Catcheside P."/>
            <person name="Chovatia M."/>
            <person name="Cooper J."/>
            <person name="Damon W."/>
            <person name="Desjardin D."/>
            <person name="Finy P."/>
            <person name="Geml J."/>
            <person name="Haridas S."/>
            <person name="Hughes K."/>
            <person name="Justo A."/>
            <person name="Karasinski D."/>
            <person name="Kautmanova I."/>
            <person name="Kiss B."/>
            <person name="Kocsube S."/>
            <person name="Kotiranta H."/>
            <person name="LaButti K.M."/>
            <person name="Lechner B.E."/>
            <person name="Liimatainen K."/>
            <person name="Lipzen A."/>
            <person name="Lukacs Z."/>
            <person name="Mihaltcheva S."/>
            <person name="Morgado L.N."/>
            <person name="Niskanen T."/>
            <person name="Noordeloos M.E."/>
            <person name="Ohm R.A."/>
            <person name="Ortiz-Santana B."/>
            <person name="Ovrebo C."/>
            <person name="Racz N."/>
            <person name="Riley R."/>
            <person name="Savchenko A."/>
            <person name="Shiryaev A."/>
            <person name="Soop K."/>
            <person name="Spirin V."/>
            <person name="Szebenyi C."/>
            <person name="Tomsovsky M."/>
            <person name="Tulloss R.E."/>
            <person name="Uehling J."/>
            <person name="Grigoriev I.V."/>
            <person name="Vagvolgyi C."/>
            <person name="Papp T."/>
            <person name="Martin F.M."/>
            <person name="Miettinen O."/>
            <person name="Hibbett D.S."/>
            <person name="Nagy L.G."/>
        </authorList>
    </citation>
    <scope>NUCLEOTIDE SEQUENCE [LARGE SCALE GENOMIC DNA]</scope>
    <source>
        <strain evidence="1 2">CBS 121175</strain>
    </source>
</reference>
<keyword evidence="2" id="KW-1185">Reference proteome</keyword>
<gene>
    <name evidence="1" type="ORF">FA15DRAFT_661721</name>
</gene>
<dbReference type="Proteomes" id="UP000307440">
    <property type="component" value="Unassembled WGS sequence"/>
</dbReference>
<proteinExistence type="predicted"/>
<evidence type="ECO:0000313" key="2">
    <source>
        <dbReference type="Proteomes" id="UP000307440"/>
    </source>
</evidence>
<organism evidence="1 2">
    <name type="scientific">Coprinopsis marcescibilis</name>
    <name type="common">Agaric fungus</name>
    <name type="synonym">Psathyrella marcescibilis</name>
    <dbReference type="NCBI Taxonomy" id="230819"/>
    <lineage>
        <taxon>Eukaryota</taxon>
        <taxon>Fungi</taxon>
        <taxon>Dikarya</taxon>
        <taxon>Basidiomycota</taxon>
        <taxon>Agaricomycotina</taxon>
        <taxon>Agaricomycetes</taxon>
        <taxon>Agaricomycetidae</taxon>
        <taxon>Agaricales</taxon>
        <taxon>Agaricineae</taxon>
        <taxon>Psathyrellaceae</taxon>
        <taxon>Coprinopsis</taxon>
    </lineage>
</organism>
<protein>
    <submittedName>
        <fullName evidence="1">Uncharacterized protein</fullName>
    </submittedName>
</protein>
<accession>A0A5C3KAY9</accession>